<evidence type="ECO:0000256" key="6">
    <source>
        <dbReference type="ARBA" id="ARBA00023242"/>
    </source>
</evidence>
<dbReference type="OrthoDB" id="10261408at2759"/>
<feature type="region of interest" description="Disordered" evidence="7">
    <location>
        <begin position="1"/>
        <end position="20"/>
    </location>
</feature>
<evidence type="ECO:0000256" key="3">
    <source>
        <dbReference type="ARBA" id="ARBA00022737"/>
    </source>
</evidence>
<accession>A0A225AYE8</accession>
<dbReference type="GO" id="GO:0008270">
    <property type="term" value="F:zinc ion binding"/>
    <property type="evidence" value="ECO:0007669"/>
    <property type="project" value="UniProtKB-KW"/>
</dbReference>
<dbReference type="InterPro" id="IPR051059">
    <property type="entry name" value="VerF-like"/>
</dbReference>
<dbReference type="GO" id="GO:0000785">
    <property type="term" value="C:chromatin"/>
    <property type="evidence" value="ECO:0007669"/>
    <property type="project" value="TreeGrafter"/>
</dbReference>
<dbReference type="GeneID" id="31005033"/>
<evidence type="ECO:0000313" key="8">
    <source>
        <dbReference type="EMBL" id="OKL59495.1"/>
    </source>
</evidence>
<evidence type="ECO:0000313" key="9">
    <source>
        <dbReference type="Proteomes" id="UP000214365"/>
    </source>
</evidence>
<gene>
    <name evidence="8" type="ORF">UA08_05277</name>
</gene>
<dbReference type="AlphaFoldDB" id="A0A225AYE8"/>
<reference evidence="8 9" key="1">
    <citation type="submission" date="2015-06" db="EMBL/GenBank/DDBJ databases">
        <title>Talaromyces atroroseus IBT 11181 draft genome.</title>
        <authorList>
            <person name="Rasmussen K.B."/>
            <person name="Rasmussen S."/>
            <person name="Petersen B."/>
            <person name="Sicheritz-Ponten T."/>
            <person name="Mortensen U.H."/>
            <person name="Thrane U."/>
        </authorList>
    </citation>
    <scope>NUCLEOTIDE SEQUENCE [LARGE SCALE GENOMIC DNA]</scope>
    <source>
        <strain evidence="8 9">IBT 11181</strain>
    </source>
</reference>
<evidence type="ECO:0000256" key="1">
    <source>
        <dbReference type="ARBA" id="ARBA00004123"/>
    </source>
</evidence>
<evidence type="ECO:0008006" key="10">
    <source>
        <dbReference type="Google" id="ProtNLM"/>
    </source>
</evidence>
<dbReference type="EMBL" id="LFMY01000007">
    <property type="protein sequence ID" value="OKL59495.1"/>
    <property type="molecule type" value="Genomic_DNA"/>
</dbReference>
<proteinExistence type="predicted"/>
<comment type="caution">
    <text evidence="8">The sequence shown here is derived from an EMBL/GenBank/DDBJ whole genome shotgun (WGS) entry which is preliminary data.</text>
</comment>
<keyword evidence="4" id="KW-0863">Zinc-finger</keyword>
<keyword evidence="2" id="KW-0479">Metal-binding</keyword>
<dbReference type="STRING" id="1441469.A0A225AYE8"/>
<dbReference type="Proteomes" id="UP000214365">
    <property type="component" value="Unassembled WGS sequence"/>
</dbReference>
<dbReference type="GO" id="GO:0005634">
    <property type="term" value="C:nucleus"/>
    <property type="evidence" value="ECO:0007669"/>
    <property type="project" value="UniProtKB-SubCell"/>
</dbReference>
<sequence>MYVSQRKRRRVDADPSDLDMDLSMNQVPSLVVSEEEVSEHHLRTALRHQESQIRNDLTNVPDNQQQNRKNRPRLSLRLSDVFNLSNHFVAGNDYAATHDAREMNTYMSTIDVQHYVDLFFDYVHPRWPFLYREGFRAESEQPILVLAVAMFGMWITEEAQLMKLAWIIRARLRVIFETQMENWAVHDTDSTRTSRWPIVTYQAILLFIIFSMTAHDGANEFDHDNDNDDENETDIHRIHSIFTHLARTCRAQGVLHYPAMLAQISIDDPIVFKFTNVEEFKCFALTLFKVDHLLSPLILLDSQRPGQEEQQQERNNNRLSISDLQFPLPDSGYLHESPSIREFLRRRERQARDPSVSSTRKSAIVADDRKAMMDRKKNPWICDILGCALTTAEVDNVEQRKQKQKAWLRLGPWLGYIGGLDPGFGSGFT</sequence>
<dbReference type="PANTHER" id="PTHR40626">
    <property type="entry name" value="MIP31509P"/>
    <property type="match status" value="1"/>
</dbReference>
<dbReference type="GO" id="GO:0000978">
    <property type="term" value="F:RNA polymerase II cis-regulatory region sequence-specific DNA binding"/>
    <property type="evidence" value="ECO:0007669"/>
    <property type="project" value="InterPro"/>
</dbReference>
<protein>
    <recommendedName>
        <fullName evidence="10">Transcription factor domain-containing protein</fullName>
    </recommendedName>
</protein>
<keyword evidence="3" id="KW-0677">Repeat</keyword>
<keyword evidence="6" id="KW-0539">Nucleus</keyword>
<dbReference type="GO" id="GO:0000981">
    <property type="term" value="F:DNA-binding transcription factor activity, RNA polymerase II-specific"/>
    <property type="evidence" value="ECO:0007669"/>
    <property type="project" value="InterPro"/>
</dbReference>
<evidence type="ECO:0000256" key="7">
    <source>
        <dbReference type="SAM" id="MobiDB-lite"/>
    </source>
</evidence>
<feature type="region of interest" description="Disordered" evidence="7">
    <location>
        <begin position="48"/>
        <end position="72"/>
    </location>
</feature>
<dbReference type="RefSeq" id="XP_020119616.1">
    <property type="nucleotide sequence ID" value="XM_020267581.1"/>
</dbReference>
<keyword evidence="5" id="KW-0862">Zinc</keyword>
<feature type="compositionally biased region" description="Polar residues" evidence="7">
    <location>
        <begin position="54"/>
        <end position="67"/>
    </location>
</feature>
<comment type="subcellular location">
    <subcellularLocation>
        <location evidence="1">Nucleus</location>
    </subcellularLocation>
</comment>
<evidence type="ECO:0000256" key="5">
    <source>
        <dbReference type="ARBA" id="ARBA00022833"/>
    </source>
</evidence>
<evidence type="ECO:0000256" key="2">
    <source>
        <dbReference type="ARBA" id="ARBA00022723"/>
    </source>
</evidence>
<keyword evidence="9" id="KW-1185">Reference proteome</keyword>
<name>A0A225AYE8_TALAT</name>
<evidence type="ECO:0000256" key="4">
    <source>
        <dbReference type="ARBA" id="ARBA00022771"/>
    </source>
</evidence>
<organism evidence="8 9">
    <name type="scientific">Talaromyces atroroseus</name>
    <dbReference type="NCBI Taxonomy" id="1441469"/>
    <lineage>
        <taxon>Eukaryota</taxon>
        <taxon>Fungi</taxon>
        <taxon>Dikarya</taxon>
        <taxon>Ascomycota</taxon>
        <taxon>Pezizomycotina</taxon>
        <taxon>Eurotiomycetes</taxon>
        <taxon>Eurotiomycetidae</taxon>
        <taxon>Eurotiales</taxon>
        <taxon>Trichocomaceae</taxon>
        <taxon>Talaromyces</taxon>
        <taxon>Talaromyces sect. Trachyspermi</taxon>
    </lineage>
</organism>
<feature type="compositionally biased region" description="Basic residues" evidence="7">
    <location>
        <begin position="1"/>
        <end position="10"/>
    </location>
</feature>
<dbReference type="PANTHER" id="PTHR40626:SF11">
    <property type="entry name" value="ZINC FINGER PROTEIN YPR022C"/>
    <property type="match status" value="1"/>
</dbReference>